<dbReference type="InterPro" id="IPR050807">
    <property type="entry name" value="TransReg_Diox_bact_type"/>
</dbReference>
<dbReference type="RefSeq" id="WP_111446415.1">
    <property type="nucleotide sequence ID" value="NZ_QKZK01000023.1"/>
</dbReference>
<dbReference type="CDD" id="cd02209">
    <property type="entry name" value="cupin_XRE_C"/>
    <property type="match status" value="1"/>
</dbReference>
<dbReference type="Pfam" id="PF07883">
    <property type="entry name" value="Cupin_2"/>
    <property type="match status" value="1"/>
</dbReference>
<dbReference type="CDD" id="cd00093">
    <property type="entry name" value="HTH_XRE"/>
    <property type="match status" value="1"/>
</dbReference>
<dbReference type="GO" id="GO:0003700">
    <property type="term" value="F:DNA-binding transcription factor activity"/>
    <property type="evidence" value="ECO:0007669"/>
    <property type="project" value="TreeGrafter"/>
</dbReference>
<dbReference type="OrthoDB" id="9805356at2"/>
<dbReference type="InterPro" id="IPR014710">
    <property type="entry name" value="RmlC-like_jellyroll"/>
</dbReference>
<dbReference type="GO" id="GO:0005829">
    <property type="term" value="C:cytosol"/>
    <property type="evidence" value="ECO:0007669"/>
    <property type="project" value="TreeGrafter"/>
</dbReference>
<protein>
    <submittedName>
        <fullName evidence="3">XRE family transcriptional regulator</fullName>
    </submittedName>
</protein>
<evidence type="ECO:0000313" key="3">
    <source>
        <dbReference type="EMBL" id="PZX13713.1"/>
    </source>
</evidence>
<dbReference type="Pfam" id="PF01381">
    <property type="entry name" value="HTH_3"/>
    <property type="match status" value="1"/>
</dbReference>
<name>A0A2W7N1Z3_9BACT</name>
<organism evidence="3 4">
    <name type="scientific">Breznakibacter xylanolyticus</name>
    <dbReference type="NCBI Taxonomy" id="990"/>
    <lineage>
        <taxon>Bacteria</taxon>
        <taxon>Pseudomonadati</taxon>
        <taxon>Bacteroidota</taxon>
        <taxon>Bacteroidia</taxon>
        <taxon>Marinilabiliales</taxon>
        <taxon>Marinilabiliaceae</taxon>
        <taxon>Breznakibacter</taxon>
    </lineage>
</organism>
<proteinExistence type="predicted"/>
<keyword evidence="1" id="KW-0238">DNA-binding</keyword>
<dbReference type="SUPFAM" id="SSF51182">
    <property type="entry name" value="RmlC-like cupins"/>
    <property type="match status" value="1"/>
</dbReference>
<feature type="domain" description="HTH cro/C1-type" evidence="2">
    <location>
        <begin position="11"/>
        <end position="65"/>
    </location>
</feature>
<dbReference type="PANTHER" id="PTHR46797:SF19">
    <property type="entry name" value="BLL2473 PROTEIN"/>
    <property type="match status" value="1"/>
</dbReference>
<gene>
    <name evidence="3" type="ORF">LX69_02571</name>
</gene>
<dbReference type="PROSITE" id="PS50943">
    <property type="entry name" value="HTH_CROC1"/>
    <property type="match status" value="1"/>
</dbReference>
<evidence type="ECO:0000256" key="1">
    <source>
        <dbReference type="ARBA" id="ARBA00023125"/>
    </source>
</evidence>
<dbReference type="GO" id="GO:0003677">
    <property type="term" value="F:DNA binding"/>
    <property type="evidence" value="ECO:0007669"/>
    <property type="project" value="UniProtKB-KW"/>
</dbReference>
<dbReference type="EMBL" id="QKZK01000023">
    <property type="protein sequence ID" value="PZX13713.1"/>
    <property type="molecule type" value="Genomic_DNA"/>
</dbReference>
<sequence>MKIDQQIGKKIAILRDIKKIELPQLAALTGLNPTQIEEIESGISLPSLGVLIRITRAMGIRLGTLLDDNAKAGPAITRKEDISNATDSFSTGNTQSREHLTFHSLASHKTGRHMEPFIIDIAPMEISRLPKSSHEGEEFIFVMEGSIDVFYGNKEFTIEKGESIYLDSVVEHLVTTHGNEPAKVLTVIYIPV</sequence>
<dbReference type="AlphaFoldDB" id="A0A2W7N1Z3"/>
<dbReference type="InterPro" id="IPR010982">
    <property type="entry name" value="Lambda_DNA-bd_dom_sf"/>
</dbReference>
<dbReference type="InterPro" id="IPR001387">
    <property type="entry name" value="Cro/C1-type_HTH"/>
</dbReference>
<accession>A0A2W7N1Z3</accession>
<dbReference type="SUPFAM" id="SSF47413">
    <property type="entry name" value="lambda repressor-like DNA-binding domains"/>
    <property type="match status" value="1"/>
</dbReference>
<evidence type="ECO:0000259" key="2">
    <source>
        <dbReference type="PROSITE" id="PS50943"/>
    </source>
</evidence>
<comment type="caution">
    <text evidence="3">The sequence shown here is derived from an EMBL/GenBank/DDBJ whole genome shotgun (WGS) entry which is preliminary data.</text>
</comment>
<dbReference type="PANTHER" id="PTHR46797">
    <property type="entry name" value="HTH-TYPE TRANSCRIPTIONAL REGULATOR"/>
    <property type="match status" value="1"/>
</dbReference>
<reference evidence="3 4" key="1">
    <citation type="submission" date="2018-06" db="EMBL/GenBank/DDBJ databases">
        <title>Genomic Encyclopedia of Archaeal and Bacterial Type Strains, Phase II (KMG-II): from individual species to whole genera.</title>
        <authorList>
            <person name="Goeker M."/>
        </authorList>
    </citation>
    <scope>NUCLEOTIDE SEQUENCE [LARGE SCALE GENOMIC DNA]</scope>
    <source>
        <strain evidence="3 4">DSM 6779</strain>
    </source>
</reference>
<dbReference type="Gene3D" id="2.60.120.10">
    <property type="entry name" value="Jelly Rolls"/>
    <property type="match status" value="1"/>
</dbReference>
<evidence type="ECO:0000313" key="4">
    <source>
        <dbReference type="Proteomes" id="UP000249239"/>
    </source>
</evidence>
<keyword evidence="4" id="KW-1185">Reference proteome</keyword>
<dbReference type="Gene3D" id="1.10.260.40">
    <property type="entry name" value="lambda repressor-like DNA-binding domains"/>
    <property type="match status" value="1"/>
</dbReference>
<dbReference type="InterPro" id="IPR011051">
    <property type="entry name" value="RmlC_Cupin_sf"/>
</dbReference>
<dbReference type="SMART" id="SM00530">
    <property type="entry name" value="HTH_XRE"/>
    <property type="match status" value="1"/>
</dbReference>
<dbReference type="InterPro" id="IPR013096">
    <property type="entry name" value="Cupin_2"/>
</dbReference>
<dbReference type="Proteomes" id="UP000249239">
    <property type="component" value="Unassembled WGS sequence"/>
</dbReference>